<dbReference type="GO" id="GO:0006811">
    <property type="term" value="P:monoatomic ion transport"/>
    <property type="evidence" value="ECO:0007669"/>
    <property type="project" value="UniProtKB-KW"/>
</dbReference>
<keyword evidence="10" id="KW-0626">Porin</keyword>
<keyword evidence="14" id="KW-0449">Lipoprotein</keyword>
<keyword evidence="12" id="KW-0564">Palmitate</keyword>
<evidence type="ECO:0000256" key="10">
    <source>
        <dbReference type="ARBA" id="ARBA00023114"/>
    </source>
</evidence>
<organism evidence="19 20">
    <name type="scientific">Hoylesella enoeca</name>
    <dbReference type="NCBI Taxonomy" id="76123"/>
    <lineage>
        <taxon>Bacteria</taxon>
        <taxon>Pseudomonadati</taxon>
        <taxon>Bacteroidota</taxon>
        <taxon>Bacteroidia</taxon>
        <taxon>Bacteroidales</taxon>
        <taxon>Prevotellaceae</taxon>
        <taxon>Hoylesella</taxon>
    </lineage>
</organism>
<dbReference type="InterPro" id="IPR049712">
    <property type="entry name" value="Poly_export"/>
</dbReference>
<dbReference type="PANTHER" id="PTHR33619:SF3">
    <property type="entry name" value="POLYSACCHARIDE EXPORT PROTEIN GFCE-RELATED"/>
    <property type="match status" value="1"/>
</dbReference>
<protein>
    <submittedName>
        <fullName evidence="19">Sugar transporter</fullName>
    </submittedName>
</protein>
<dbReference type="Pfam" id="PF22461">
    <property type="entry name" value="SLBB_2"/>
    <property type="match status" value="1"/>
</dbReference>
<keyword evidence="13" id="KW-0998">Cell outer membrane</keyword>
<dbReference type="Gene3D" id="3.10.560.10">
    <property type="entry name" value="Outer membrane lipoprotein wza domain like"/>
    <property type="match status" value="1"/>
</dbReference>
<comment type="subcellular location">
    <subcellularLocation>
        <location evidence="1">Cell outer membrane</location>
        <topology evidence="1">Multi-pass membrane protein</topology>
    </subcellularLocation>
</comment>
<keyword evidence="9" id="KW-0406">Ion transport</keyword>
<proteinExistence type="inferred from homology"/>
<keyword evidence="11 15" id="KW-0472">Membrane</keyword>
<dbReference type="InterPro" id="IPR003715">
    <property type="entry name" value="Poly_export_N"/>
</dbReference>
<sequence length="262" mass="28475">MKKLLIPFASFAFLLLICSCAGSKKVAYLQNADEISLADSKGLYDARIMPKDMLTVTVSTITPEAAKPFNLTVANTSESSSASVGVQSYLVDNDGNINFPVVGHIHVVGLTKNQCQDLIRDKVKPYLAETENPVVTVRMSSYHVTVLGEVSGPKVIPVTTEKMNILEALASAGDLTIYGKRNNVMLIREDATGEKSVHRLNLNDANLINSPYYYLQQNDIVYVQPNGVKAKGASIGPSTSLWFSFVGIVTSVASLLYNILRK</sequence>
<evidence type="ECO:0000256" key="5">
    <source>
        <dbReference type="ARBA" id="ARBA00022597"/>
    </source>
</evidence>
<feature type="chain" id="PRO_5006601751" evidence="16">
    <location>
        <begin position="22"/>
        <end position="262"/>
    </location>
</feature>
<dbReference type="EMBL" id="CP013195">
    <property type="protein sequence ID" value="ALO48417.1"/>
    <property type="molecule type" value="Genomic_DNA"/>
</dbReference>
<dbReference type="PANTHER" id="PTHR33619">
    <property type="entry name" value="POLYSACCHARIDE EXPORT PROTEIN GFCE-RELATED"/>
    <property type="match status" value="1"/>
</dbReference>
<evidence type="ECO:0000256" key="16">
    <source>
        <dbReference type="SAM" id="SignalP"/>
    </source>
</evidence>
<feature type="domain" description="Polysaccharide export protein N-terminal" evidence="17">
    <location>
        <begin position="44"/>
        <end position="139"/>
    </location>
</feature>
<evidence type="ECO:0000259" key="17">
    <source>
        <dbReference type="Pfam" id="PF02563"/>
    </source>
</evidence>
<evidence type="ECO:0000256" key="6">
    <source>
        <dbReference type="ARBA" id="ARBA00022692"/>
    </source>
</evidence>
<keyword evidence="8" id="KW-0625">Polysaccharide transport</keyword>
<evidence type="ECO:0000256" key="12">
    <source>
        <dbReference type="ARBA" id="ARBA00023139"/>
    </source>
</evidence>
<evidence type="ECO:0000259" key="18">
    <source>
        <dbReference type="Pfam" id="PF22461"/>
    </source>
</evidence>
<dbReference type="KEGG" id="peo:AS203_04405"/>
<keyword evidence="6 15" id="KW-0812">Transmembrane</keyword>
<reference evidence="20" key="1">
    <citation type="submission" date="2015-11" db="EMBL/GenBank/DDBJ databases">
        <authorList>
            <person name="Holder M.E."/>
            <person name="Ajami N.J."/>
            <person name="Petrosino J.F."/>
        </authorList>
    </citation>
    <scope>NUCLEOTIDE SEQUENCE [LARGE SCALE GENOMIC DNA]</scope>
    <source>
        <strain evidence="20">F0113</strain>
    </source>
</reference>
<feature type="transmembrane region" description="Helical" evidence="15">
    <location>
        <begin position="241"/>
        <end position="260"/>
    </location>
</feature>
<evidence type="ECO:0000313" key="20">
    <source>
        <dbReference type="Proteomes" id="UP000056252"/>
    </source>
</evidence>
<dbReference type="eggNOG" id="COG1596">
    <property type="taxonomic scope" value="Bacteria"/>
</dbReference>
<evidence type="ECO:0000256" key="8">
    <source>
        <dbReference type="ARBA" id="ARBA00023047"/>
    </source>
</evidence>
<keyword evidence="7 16" id="KW-0732">Signal</keyword>
<name>A0A0S2KJC3_9BACT</name>
<accession>A0A0S2KJC3</accession>
<evidence type="ECO:0000256" key="7">
    <source>
        <dbReference type="ARBA" id="ARBA00022729"/>
    </source>
</evidence>
<dbReference type="OrthoDB" id="662756at2"/>
<keyword evidence="3" id="KW-0813">Transport</keyword>
<dbReference type="STRING" id="76123.AS203_04405"/>
<keyword evidence="15" id="KW-1133">Transmembrane helix</keyword>
<dbReference type="GO" id="GO:0015288">
    <property type="term" value="F:porin activity"/>
    <property type="evidence" value="ECO:0007669"/>
    <property type="project" value="UniProtKB-KW"/>
</dbReference>
<dbReference type="PROSITE" id="PS51257">
    <property type="entry name" value="PROKAR_LIPOPROTEIN"/>
    <property type="match status" value="1"/>
</dbReference>
<evidence type="ECO:0000256" key="14">
    <source>
        <dbReference type="ARBA" id="ARBA00023288"/>
    </source>
</evidence>
<keyword evidence="20" id="KW-1185">Reference proteome</keyword>
<dbReference type="Proteomes" id="UP000056252">
    <property type="component" value="Chromosome"/>
</dbReference>
<evidence type="ECO:0000256" key="9">
    <source>
        <dbReference type="ARBA" id="ARBA00023065"/>
    </source>
</evidence>
<dbReference type="GO" id="GO:0046930">
    <property type="term" value="C:pore complex"/>
    <property type="evidence" value="ECO:0007669"/>
    <property type="project" value="UniProtKB-KW"/>
</dbReference>
<dbReference type="InterPro" id="IPR054765">
    <property type="entry name" value="SLBB_dom"/>
</dbReference>
<dbReference type="GO" id="GO:0015159">
    <property type="term" value="F:polysaccharide transmembrane transporter activity"/>
    <property type="evidence" value="ECO:0007669"/>
    <property type="project" value="InterPro"/>
</dbReference>
<feature type="domain" description="SLBB" evidence="18">
    <location>
        <begin position="144"/>
        <end position="223"/>
    </location>
</feature>
<dbReference type="Pfam" id="PF02563">
    <property type="entry name" value="Poly_export"/>
    <property type="match status" value="1"/>
</dbReference>
<evidence type="ECO:0000256" key="13">
    <source>
        <dbReference type="ARBA" id="ARBA00023237"/>
    </source>
</evidence>
<comment type="similarity">
    <text evidence="2">Belongs to the BexD/CtrA/VexA family.</text>
</comment>
<gene>
    <name evidence="19" type="ORF">AS203_04405</name>
</gene>
<dbReference type="RefSeq" id="WP_025066114.1">
    <property type="nucleotide sequence ID" value="NZ_CP013195.1"/>
</dbReference>
<evidence type="ECO:0000313" key="19">
    <source>
        <dbReference type="EMBL" id="ALO48417.1"/>
    </source>
</evidence>
<evidence type="ECO:0000256" key="4">
    <source>
        <dbReference type="ARBA" id="ARBA00022452"/>
    </source>
</evidence>
<dbReference type="AlphaFoldDB" id="A0A0S2KJC3"/>
<evidence type="ECO:0000256" key="15">
    <source>
        <dbReference type="SAM" id="Phobius"/>
    </source>
</evidence>
<evidence type="ECO:0000256" key="1">
    <source>
        <dbReference type="ARBA" id="ARBA00004571"/>
    </source>
</evidence>
<feature type="signal peptide" evidence="16">
    <location>
        <begin position="1"/>
        <end position="21"/>
    </location>
</feature>
<dbReference type="GO" id="GO:0009279">
    <property type="term" value="C:cell outer membrane"/>
    <property type="evidence" value="ECO:0007669"/>
    <property type="project" value="UniProtKB-SubCell"/>
</dbReference>
<evidence type="ECO:0000256" key="2">
    <source>
        <dbReference type="ARBA" id="ARBA00009450"/>
    </source>
</evidence>
<evidence type="ECO:0000256" key="11">
    <source>
        <dbReference type="ARBA" id="ARBA00023136"/>
    </source>
</evidence>
<keyword evidence="5 19" id="KW-0762">Sugar transport</keyword>
<evidence type="ECO:0000256" key="3">
    <source>
        <dbReference type="ARBA" id="ARBA00022448"/>
    </source>
</evidence>
<keyword evidence="4" id="KW-1134">Transmembrane beta strand</keyword>